<dbReference type="GeneID" id="5128052"/>
<dbReference type="eggNOG" id="ENOG502RQCP">
    <property type="taxonomic scope" value="Eukaryota"/>
</dbReference>
<proteinExistence type="predicted"/>
<dbReference type="Proteomes" id="UP000001997">
    <property type="component" value="Unassembled WGS sequence"/>
</dbReference>
<keyword evidence="3" id="KW-1185">Reference proteome</keyword>
<evidence type="ECO:0000313" key="2">
    <source>
        <dbReference type="EMBL" id="EDK37228.2"/>
    </source>
</evidence>
<dbReference type="EMBL" id="CH408156">
    <property type="protein sequence ID" value="EDK37228.2"/>
    <property type="molecule type" value="Genomic_DNA"/>
</dbReference>
<dbReference type="RefSeq" id="XP_001485655.2">
    <property type="nucleotide sequence ID" value="XM_001485605.1"/>
</dbReference>
<dbReference type="KEGG" id="pgu:PGUG_01326"/>
<evidence type="ECO:0000259" key="1">
    <source>
        <dbReference type="Pfam" id="PF10444"/>
    </source>
</evidence>
<protein>
    <recommendedName>
        <fullName evidence="1">Borealin N-terminal domain-containing protein</fullName>
    </recommendedName>
</protein>
<dbReference type="OMA" id="CENKVAR"/>
<evidence type="ECO:0000313" key="3">
    <source>
        <dbReference type="Proteomes" id="UP000001997"/>
    </source>
</evidence>
<dbReference type="Pfam" id="PF10444">
    <property type="entry name" value="Nbl1_Borealin_N"/>
    <property type="match status" value="1"/>
</dbReference>
<feature type="domain" description="Borealin N-terminal" evidence="1">
    <location>
        <begin position="6"/>
        <end position="61"/>
    </location>
</feature>
<gene>
    <name evidence="2" type="ORF">PGUG_01326</name>
</gene>
<dbReference type="AlphaFoldDB" id="A5DDH5"/>
<dbReference type="VEuPathDB" id="FungiDB:PGUG_01326"/>
<dbReference type="InParanoid" id="A5DDH5"/>
<accession>A5DDH5</accession>
<dbReference type="OrthoDB" id="4010849at2759"/>
<dbReference type="HOGENOM" id="CLU_171960_0_0_1"/>
<reference evidence="2 3" key="1">
    <citation type="journal article" date="2009" name="Nature">
        <title>Evolution of pathogenicity and sexual reproduction in eight Candida genomes.</title>
        <authorList>
            <person name="Butler G."/>
            <person name="Rasmussen M.D."/>
            <person name="Lin M.F."/>
            <person name="Santos M.A."/>
            <person name="Sakthikumar S."/>
            <person name="Munro C.A."/>
            <person name="Rheinbay E."/>
            <person name="Grabherr M."/>
            <person name="Forche A."/>
            <person name="Reedy J.L."/>
            <person name="Agrafioti I."/>
            <person name="Arnaud M.B."/>
            <person name="Bates S."/>
            <person name="Brown A.J."/>
            <person name="Brunke S."/>
            <person name="Costanzo M.C."/>
            <person name="Fitzpatrick D.A."/>
            <person name="de Groot P.W."/>
            <person name="Harris D."/>
            <person name="Hoyer L.L."/>
            <person name="Hube B."/>
            <person name="Klis F.M."/>
            <person name="Kodira C."/>
            <person name="Lennard N."/>
            <person name="Logue M.E."/>
            <person name="Martin R."/>
            <person name="Neiman A.M."/>
            <person name="Nikolaou E."/>
            <person name="Quail M.A."/>
            <person name="Quinn J."/>
            <person name="Santos M.C."/>
            <person name="Schmitzberger F.F."/>
            <person name="Sherlock G."/>
            <person name="Shah P."/>
            <person name="Silverstein K.A."/>
            <person name="Skrzypek M.S."/>
            <person name="Soll D."/>
            <person name="Staggs R."/>
            <person name="Stansfield I."/>
            <person name="Stumpf M.P."/>
            <person name="Sudbery P.E."/>
            <person name="Srikantha T."/>
            <person name="Zeng Q."/>
            <person name="Berman J."/>
            <person name="Berriman M."/>
            <person name="Heitman J."/>
            <person name="Gow N.A."/>
            <person name="Lorenz M.C."/>
            <person name="Birren B.W."/>
            <person name="Kellis M."/>
            <person name="Cuomo C.A."/>
        </authorList>
    </citation>
    <scope>NUCLEOTIDE SEQUENCE [LARGE SCALE GENOMIC DNA]</scope>
    <source>
        <strain evidence="3">ATCC 6260 / CBS 566 / DSM 6381 / JCM 1539 / NBRC 10279 / NRRL Y-324</strain>
    </source>
</reference>
<name>A5DDH5_PICGU</name>
<organism evidence="2 3">
    <name type="scientific">Meyerozyma guilliermondii (strain ATCC 6260 / CBS 566 / DSM 6381 / JCM 1539 / NBRC 10279 / NRRL Y-324)</name>
    <name type="common">Yeast</name>
    <name type="synonym">Candida guilliermondii</name>
    <dbReference type="NCBI Taxonomy" id="294746"/>
    <lineage>
        <taxon>Eukaryota</taxon>
        <taxon>Fungi</taxon>
        <taxon>Dikarya</taxon>
        <taxon>Ascomycota</taxon>
        <taxon>Saccharomycotina</taxon>
        <taxon>Pichiomycetes</taxon>
        <taxon>Debaryomycetaceae</taxon>
        <taxon>Meyerozyma</taxon>
    </lineage>
</organism>
<dbReference type="InterPro" id="IPR018851">
    <property type="entry name" value="Borealin_N"/>
</dbReference>
<sequence length="87" mass="10297">MFTQQEKQIVIARFRALAEQRISSLQHESEKIAQTCERRILRRLNTVSVTLRDVKLKDVLEVERKHTPTIKGLLGDIRVEKKRTMRK</sequence>